<reference evidence="1 2" key="1">
    <citation type="submission" date="2017-11" db="EMBL/GenBank/DDBJ databases">
        <title>Complete genome sequence of Streptomyces lavendulae subsp. lavendulae CCM 3239 (formerly 'Streptomyces aureofaciens CCM 3239'), the producer of the angucycline-type antibiotic auricin.</title>
        <authorList>
            <person name="Busche T."/>
            <person name="Novakova R."/>
            <person name="Al'Dilaimi A."/>
            <person name="Homerova D."/>
            <person name="Feckova L."/>
            <person name="Rezuchova B."/>
            <person name="Mingyar E."/>
            <person name="Csolleiova D."/>
            <person name="Bekeova C."/>
            <person name="Winkler A."/>
            <person name="Sevcikova B."/>
            <person name="Kalinowski J."/>
            <person name="Kormanec J."/>
            <person name="Ruckert C."/>
        </authorList>
    </citation>
    <scope>NUCLEOTIDE SEQUENCE [LARGE SCALE GENOMIC DNA]</scope>
    <source>
        <strain evidence="1 2">CCM 3239</strain>
    </source>
</reference>
<dbReference type="EMBL" id="CP024985">
    <property type="protein sequence ID" value="ATZ26810.1"/>
    <property type="molecule type" value="Genomic_DNA"/>
</dbReference>
<accession>A0A2K8PL45</accession>
<dbReference type="AlphaFoldDB" id="A0A2K8PL45"/>
<dbReference type="Proteomes" id="UP000231791">
    <property type="component" value="Chromosome"/>
</dbReference>
<evidence type="ECO:0000313" key="2">
    <source>
        <dbReference type="Proteomes" id="UP000231791"/>
    </source>
</evidence>
<sequence>MPPPGRRGTVRAVEREAPLVREVLPALTAELVRLLEEEGERDLAVCAHDLRLVAVCGCGDDFCQSIRTGTHVPGTPYGPGVRSVHLLPERGMLNLDVLHGRIEYVEVLDRPEYRLPDPSPSPRDGAEGEHA</sequence>
<evidence type="ECO:0000313" key="1">
    <source>
        <dbReference type="EMBL" id="ATZ26810.1"/>
    </source>
</evidence>
<dbReference type="KEGG" id="slx:SLAV_25065"/>
<protein>
    <submittedName>
        <fullName evidence="1">Uncharacterized protein</fullName>
    </submittedName>
</protein>
<proteinExistence type="predicted"/>
<name>A0A2K8PL45_STRLA</name>
<keyword evidence="2" id="KW-1185">Reference proteome</keyword>
<gene>
    <name evidence="1" type="ORF">SLAV_25065</name>
</gene>
<organism evidence="1 2">
    <name type="scientific">Streptomyces lavendulae subsp. lavendulae</name>
    <dbReference type="NCBI Taxonomy" id="58340"/>
    <lineage>
        <taxon>Bacteria</taxon>
        <taxon>Bacillati</taxon>
        <taxon>Actinomycetota</taxon>
        <taxon>Actinomycetes</taxon>
        <taxon>Kitasatosporales</taxon>
        <taxon>Streptomycetaceae</taxon>
        <taxon>Streptomyces</taxon>
    </lineage>
</organism>